<evidence type="ECO:0000256" key="4">
    <source>
        <dbReference type="ARBA" id="ARBA00022723"/>
    </source>
</evidence>
<evidence type="ECO:0000256" key="7">
    <source>
        <dbReference type="ARBA" id="ARBA00038093"/>
    </source>
</evidence>
<evidence type="ECO:0000256" key="5">
    <source>
        <dbReference type="ARBA" id="ARBA00022801"/>
    </source>
</evidence>
<keyword evidence="6 8" id="KW-0460">Magnesium</keyword>
<dbReference type="eggNOG" id="COG1487">
    <property type="taxonomic scope" value="Bacteria"/>
</dbReference>
<organism evidence="10 11">
    <name type="scientific">Thiorhodovibrio frisius</name>
    <dbReference type="NCBI Taxonomy" id="631362"/>
    <lineage>
        <taxon>Bacteria</taxon>
        <taxon>Pseudomonadati</taxon>
        <taxon>Pseudomonadota</taxon>
        <taxon>Gammaproteobacteria</taxon>
        <taxon>Chromatiales</taxon>
        <taxon>Chromatiaceae</taxon>
        <taxon>Thiorhodovibrio</taxon>
    </lineage>
</organism>
<dbReference type="GO" id="GO:0000287">
    <property type="term" value="F:magnesium ion binding"/>
    <property type="evidence" value="ECO:0007669"/>
    <property type="project" value="UniProtKB-UniRule"/>
</dbReference>
<proteinExistence type="inferred from homology"/>
<dbReference type="InterPro" id="IPR050556">
    <property type="entry name" value="Type_II_TA_system_RNase"/>
</dbReference>
<dbReference type="HOGENOM" id="CLU_118482_5_3_6"/>
<evidence type="ECO:0000256" key="6">
    <source>
        <dbReference type="ARBA" id="ARBA00022842"/>
    </source>
</evidence>
<dbReference type="PANTHER" id="PTHR33653:SF1">
    <property type="entry name" value="RIBONUCLEASE VAPC2"/>
    <property type="match status" value="1"/>
</dbReference>
<dbReference type="AlphaFoldDB" id="H8Z2R6"/>
<evidence type="ECO:0000259" key="9">
    <source>
        <dbReference type="Pfam" id="PF01850"/>
    </source>
</evidence>
<dbReference type="GO" id="GO:0004540">
    <property type="term" value="F:RNA nuclease activity"/>
    <property type="evidence" value="ECO:0007669"/>
    <property type="project" value="InterPro"/>
</dbReference>
<dbReference type="HAMAP" id="MF_00265">
    <property type="entry name" value="VapC_Nob1"/>
    <property type="match status" value="1"/>
</dbReference>
<comment type="similarity">
    <text evidence="7 8">Belongs to the PINc/VapC protein family.</text>
</comment>
<sequence length="137" mass="15305">MKILDTDVCIEILRGNRQVLHWRRHTQARVVTTWITACELEYGTAKSTAPDQARALVADFLSTLDILGLDHAAARQFGQHKAALARSGEMLPDADLFIASIALARGAELVTGNLRHFRRFPGLTVEDWIRQSPPEMN</sequence>
<accession>H8Z2R6</accession>
<dbReference type="OrthoDB" id="5775069at2"/>
<protein>
    <recommendedName>
        <fullName evidence="8">Ribonuclease VapC</fullName>
        <shortName evidence="8">RNase VapC</shortName>
        <ecNumber evidence="8">3.1.-.-</ecNumber>
    </recommendedName>
    <alternativeName>
        <fullName evidence="8">Toxin VapC</fullName>
    </alternativeName>
</protein>
<dbReference type="CDD" id="cd09881">
    <property type="entry name" value="PIN_VapC4-5_FitB-like"/>
    <property type="match status" value="1"/>
</dbReference>
<dbReference type="GO" id="GO:0016787">
    <property type="term" value="F:hydrolase activity"/>
    <property type="evidence" value="ECO:0007669"/>
    <property type="project" value="UniProtKB-KW"/>
</dbReference>
<comment type="function">
    <text evidence="8">Toxic component of a toxin-antitoxin (TA) system. An RNase.</text>
</comment>
<evidence type="ECO:0000313" key="10">
    <source>
        <dbReference type="EMBL" id="EIC21652.1"/>
    </source>
</evidence>
<gene>
    <name evidence="8" type="primary">vapC</name>
    <name evidence="10" type="ORF">Thi970DRAFT_01871</name>
</gene>
<dbReference type="EC" id="3.1.-.-" evidence="8"/>
<dbReference type="InterPro" id="IPR022907">
    <property type="entry name" value="VapC_family"/>
</dbReference>
<name>H8Z2R6_9GAMM</name>
<evidence type="ECO:0000256" key="3">
    <source>
        <dbReference type="ARBA" id="ARBA00022722"/>
    </source>
</evidence>
<dbReference type="Gene3D" id="3.40.50.1010">
    <property type="entry name" value="5'-nuclease"/>
    <property type="match status" value="1"/>
</dbReference>
<reference evidence="11" key="1">
    <citation type="submission" date="2011-06" db="EMBL/GenBank/DDBJ databases">
        <authorList>
            <consortium name="US DOE Joint Genome Institute (JGI-PGF)"/>
            <person name="Lucas S."/>
            <person name="Han J."/>
            <person name="Lapidus A."/>
            <person name="Cheng J.-F."/>
            <person name="Goodwin L."/>
            <person name="Pitluck S."/>
            <person name="Peters L."/>
            <person name="Land M.L."/>
            <person name="Hauser L."/>
            <person name="Vogl K."/>
            <person name="Liu Z."/>
            <person name="Overmann J."/>
            <person name="Frigaard N.-U."/>
            <person name="Bryant D.A."/>
            <person name="Woyke T.J."/>
        </authorList>
    </citation>
    <scope>NUCLEOTIDE SEQUENCE [LARGE SCALE GENOMIC DNA]</scope>
    <source>
        <strain evidence="11">970</strain>
    </source>
</reference>
<dbReference type="InterPro" id="IPR002716">
    <property type="entry name" value="PIN_dom"/>
</dbReference>
<evidence type="ECO:0000256" key="2">
    <source>
        <dbReference type="ARBA" id="ARBA00022649"/>
    </source>
</evidence>
<feature type="binding site" evidence="8">
    <location>
        <position position="5"/>
    </location>
    <ligand>
        <name>Mg(2+)</name>
        <dbReference type="ChEBI" id="CHEBI:18420"/>
    </ligand>
</feature>
<evidence type="ECO:0000256" key="1">
    <source>
        <dbReference type="ARBA" id="ARBA00001946"/>
    </source>
</evidence>
<dbReference type="STRING" id="631362.Thi970DRAFT_01871"/>
<dbReference type="InterPro" id="IPR029060">
    <property type="entry name" value="PIN-like_dom_sf"/>
</dbReference>
<dbReference type="SUPFAM" id="SSF88723">
    <property type="entry name" value="PIN domain-like"/>
    <property type="match status" value="1"/>
</dbReference>
<dbReference type="Pfam" id="PF01850">
    <property type="entry name" value="PIN"/>
    <property type="match status" value="1"/>
</dbReference>
<keyword evidence="2 8" id="KW-1277">Toxin-antitoxin system</keyword>
<keyword evidence="4 8" id="KW-0479">Metal-binding</keyword>
<keyword evidence="8" id="KW-0800">Toxin</keyword>
<dbReference type="PANTHER" id="PTHR33653">
    <property type="entry name" value="RIBONUCLEASE VAPC2"/>
    <property type="match status" value="1"/>
</dbReference>
<feature type="domain" description="PIN" evidence="9">
    <location>
        <begin position="3"/>
        <end position="121"/>
    </location>
</feature>
<evidence type="ECO:0000313" key="11">
    <source>
        <dbReference type="Proteomes" id="UP000002964"/>
    </source>
</evidence>
<dbReference type="GO" id="GO:0090729">
    <property type="term" value="F:toxin activity"/>
    <property type="evidence" value="ECO:0007669"/>
    <property type="project" value="UniProtKB-KW"/>
</dbReference>
<keyword evidence="3 8" id="KW-0540">Nuclease</keyword>
<dbReference type="EMBL" id="JH603169">
    <property type="protein sequence ID" value="EIC21652.1"/>
    <property type="molecule type" value="Genomic_DNA"/>
</dbReference>
<comment type="cofactor">
    <cofactor evidence="1 8">
        <name>Mg(2+)</name>
        <dbReference type="ChEBI" id="CHEBI:18420"/>
    </cofactor>
</comment>
<reference evidence="10 11" key="2">
    <citation type="submission" date="2011-11" db="EMBL/GenBank/DDBJ databases">
        <authorList>
            <consortium name="US DOE Joint Genome Institute"/>
            <person name="Lucas S."/>
            <person name="Han J."/>
            <person name="Lapidus A."/>
            <person name="Cheng J.-F."/>
            <person name="Goodwin L."/>
            <person name="Pitluck S."/>
            <person name="Peters L."/>
            <person name="Ovchinnikova G."/>
            <person name="Zhang X."/>
            <person name="Detter J.C."/>
            <person name="Han C."/>
            <person name="Tapia R."/>
            <person name="Land M."/>
            <person name="Hauser L."/>
            <person name="Kyrpides N."/>
            <person name="Ivanova N."/>
            <person name="Pagani I."/>
            <person name="Vogl K."/>
            <person name="Liu Z."/>
            <person name="Overmann J."/>
            <person name="Frigaard N.-U."/>
            <person name="Bryant D."/>
            <person name="Woyke T."/>
        </authorList>
    </citation>
    <scope>NUCLEOTIDE SEQUENCE [LARGE SCALE GENOMIC DNA]</scope>
    <source>
        <strain evidence="10 11">970</strain>
    </source>
</reference>
<feature type="binding site" evidence="8">
    <location>
        <position position="95"/>
    </location>
    <ligand>
        <name>Mg(2+)</name>
        <dbReference type="ChEBI" id="CHEBI:18420"/>
    </ligand>
</feature>
<keyword evidence="5 8" id="KW-0378">Hydrolase</keyword>
<dbReference type="Proteomes" id="UP000002964">
    <property type="component" value="Unassembled WGS sequence"/>
</dbReference>
<dbReference type="RefSeq" id="WP_009148237.1">
    <property type="nucleotide sequence ID" value="NZ_CP121471.1"/>
</dbReference>
<evidence type="ECO:0000256" key="8">
    <source>
        <dbReference type="HAMAP-Rule" id="MF_00265"/>
    </source>
</evidence>
<keyword evidence="11" id="KW-1185">Reference proteome</keyword>